<feature type="chain" id="PRO_5009105028" evidence="1">
    <location>
        <begin position="18"/>
        <end position="121"/>
    </location>
</feature>
<dbReference type="AlphaFoldDB" id="A0A1D8AS96"/>
<dbReference type="STRING" id="1838286.Verru16b_00801"/>
<proteinExistence type="predicted"/>
<sequence>MKRLVWLLIAVFGTAFAQVSPVVSPFAQDEACCCCEGPAGTCGMPDCAPAATACPSTPTLQVSAVQRIEARRVAPTPPARVESYFVKFESRPALTPAVRVSHRGTPAARVPLYKAHVCFLI</sequence>
<dbReference type="KEGG" id="obg:Verru16b_00801"/>
<dbReference type="Proteomes" id="UP000095228">
    <property type="component" value="Chromosome"/>
</dbReference>
<evidence type="ECO:0000313" key="2">
    <source>
        <dbReference type="EMBL" id="AOS43746.1"/>
    </source>
</evidence>
<keyword evidence="1" id="KW-0732">Signal</keyword>
<feature type="signal peptide" evidence="1">
    <location>
        <begin position="1"/>
        <end position="17"/>
    </location>
</feature>
<gene>
    <name evidence="2" type="ORF">Verru16b_00801</name>
</gene>
<protein>
    <submittedName>
        <fullName evidence="2">Uncharacterized protein</fullName>
    </submittedName>
</protein>
<dbReference type="EMBL" id="CP016094">
    <property type="protein sequence ID" value="AOS43746.1"/>
    <property type="molecule type" value="Genomic_DNA"/>
</dbReference>
<evidence type="ECO:0000313" key="3">
    <source>
        <dbReference type="Proteomes" id="UP000095228"/>
    </source>
</evidence>
<name>A0A1D8AS96_9BACT</name>
<organism evidence="2 3">
    <name type="scientific">Lacunisphaera limnophila</name>
    <dbReference type="NCBI Taxonomy" id="1838286"/>
    <lineage>
        <taxon>Bacteria</taxon>
        <taxon>Pseudomonadati</taxon>
        <taxon>Verrucomicrobiota</taxon>
        <taxon>Opitutia</taxon>
        <taxon>Opitutales</taxon>
        <taxon>Opitutaceae</taxon>
        <taxon>Lacunisphaera</taxon>
    </lineage>
</organism>
<evidence type="ECO:0000256" key="1">
    <source>
        <dbReference type="SAM" id="SignalP"/>
    </source>
</evidence>
<dbReference type="RefSeq" id="WP_069961073.1">
    <property type="nucleotide sequence ID" value="NZ_CP016094.1"/>
</dbReference>
<keyword evidence="3" id="KW-1185">Reference proteome</keyword>
<accession>A0A1D8AS96</accession>
<dbReference type="OrthoDB" id="9859688at2"/>
<reference evidence="2 3" key="1">
    <citation type="submission" date="2016-06" db="EMBL/GenBank/DDBJ databases">
        <title>Three novel species with peptidoglycan cell walls form the new genus Lacunisphaera gen. nov. in the family Opitutaceae of the verrucomicrobial subdivision 4.</title>
        <authorList>
            <person name="Rast P."/>
            <person name="Gloeckner I."/>
            <person name="Jogler M."/>
            <person name="Boedeker C."/>
            <person name="Jeske O."/>
            <person name="Wiegand S."/>
            <person name="Reinhardt R."/>
            <person name="Schumann P."/>
            <person name="Rohde M."/>
            <person name="Spring S."/>
            <person name="Gloeckner F.O."/>
            <person name="Jogler C."/>
        </authorList>
    </citation>
    <scope>NUCLEOTIDE SEQUENCE [LARGE SCALE GENOMIC DNA]</scope>
    <source>
        <strain evidence="2 3">IG16b</strain>
    </source>
</reference>